<feature type="domain" description="CBS" evidence="3">
    <location>
        <begin position="99"/>
        <end position="155"/>
    </location>
</feature>
<feature type="domain" description="CBS" evidence="3">
    <location>
        <begin position="9"/>
        <end position="65"/>
    </location>
</feature>
<dbReference type="InterPro" id="IPR046342">
    <property type="entry name" value="CBS_dom_sf"/>
</dbReference>
<dbReference type="CDD" id="cd04586">
    <property type="entry name" value="CBS_pair_BON_assoc"/>
    <property type="match status" value="1"/>
</dbReference>
<dbReference type="AlphaFoldDB" id="A0A840VCX2"/>
<sequence>MTVTAADIMNRNVVVVHPFDNVSKVAGVLAEHGISAAPVVDAEGKLLGMVSEQDLMRQLGAKQESRRAWWLEMLAEGEDLAPDFVEYLKQEKRTAGDLMTHDVVSVTEDVAVADIVDLLAQHHIKRVPVLREGKVVGIVSRADIIRTVAAGRLKG</sequence>
<organism evidence="4 5">
    <name type="scientific">Acidocella aromatica</name>
    <dbReference type="NCBI Taxonomy" id="1303579"/>
    <lineage>
        <taxon>Bacteria</taxon>
        <taxon>Pseudomonadati</taxon>
        <taxon>Pseudomonadota</taxon>
        <taxon>Alphaproteobacteria</taxon>
        <taxon>Acetobacterales</taxon>
        <taxon>Acidocellaceae</taxon>
        <taxon>Acidocella</taxon>
    </lineage>
</organism>
<dbReference type="PANTHER" id="PTHR43080:SF26">
    <property type="entry name" value="REGULATORY PROTEIN"/>
    <property type="match status" value="1"/>
</dbReference>
<proteinExistence type="predicted"/>
<evidence type="ECO:0000313" key="4">
    <source>
        <dbReference type="EMBL" id="MBB5373556.1"/>
    </source>
</evidence>
<dbReference type="PANTHER" id="PTHR43080">
    <property type="entry name" value="CBS DOMAIN-CONTAINING PROTEIN CBSX3, MITOCHONDRIAL"/>
    <property type="match status" value="1"/>
</dbReference>
<dbReference type="InterPro" id="IPR000644">
    <property type="entry name" value="CBS_dom"/>
</dbReference>
<dbReference type="PROSITE" id="PS51371">
    <property type="entry name" value="CBS"/>
    <property type="match status" value="2"/>
</dbReference>
<keyword evidence="5" id="KW-1185">Reference proteome</keyword>
<dbReference type="Gene3D" id="3.10.580.10">
    <property type="entry name" value="CBS-domain"/>
    <property type="match status" value="1"/>
</dbReference>
<dbReference type="SMART" id="SM00116">
    <property type="entry name" value="CBS"/>
    <property type="match status" value="2"/>
</dbReference>
<evidence type="ECO:0000313" key="5">
    <source>
        <dbReference type="Proteomes" id="UP000553706"/>
    </source>
</evidence>
<protein>
    <submittedName>
        <fullName evidence="4">CBS domain-containing protein</fullName>
    </submittedName>
</protein>
<reference evidence="4 5" key="1">
    <citation type="submission" date="2020-08" db="EMBL/GenBank/DDBJ databases">
        <title>Genomic Encyclopedia of Type Strains, Phase IV (KMG-IV): sequencing the most valuable type-strain genomes for metagenomic binning, comparative biology and taxonomic classification.</title>
        <authorList>
            <person name="Goeker M."/>
        </authorList>
    </citation>
    <scope>NUCLEOTIDE SEQUENCE [LARGE SCALE GENOMIC DNA]</scope>
    <source>
        <strain evidence="4 5">DSM 27026</strain>
    </source>
</reference>
<comment type="caution">
    <text evidence="4">The sequence shown here is derived from an EMBL/GenBank/DDBJ whole genome shotgun (WGS) entry which is preliminary data.</text>
</comment>
<keyword evidence="1 2" id="KW-0129">CBS domain</keyword>
<accession>A0A840VCX2</accession>
<dbReference type="RefSeq" id="WP_183266557.1">
    <property type="nucleotide sequence ID" value="NZ_JACHFJ010000007.1"/>
</dbReference>
<gene>
    <name evidence="4" type="ORF">HNP71_001816</name>
</gene>
<dbReference type="Pfam" id="PF00571">
    <property type="entry name" value="CBS"/>
    <property type="match status" value="2"/>
</dbReference>
<dbReference type="SUPFAM" id="SSF54631">
    <property type="entry name" value="CBS-domain pair"/>
    <property type="match status" value="1"/>
</dbReference>
<evidence type="ECO:0000256" key="2">
    <source>
        <dbReference type="PROSITE-ProRule" id="PRU00703"/>
    </source>
</evidence>
<evidence type="ECO:0000259" key="3">
    <source>
        <dbReference type="PROSITE" id="PS51371"/>
    </source>
</evidence>
<dbReference type="Proteomes" id="UP000553706">
    <property type="component" value="Unassembled WGS sequence"/>
</dbReference>
<name>A0A840VCX2_9PROT</name>
<dbReference type="InterPro" id="IPR051257">
    <property type="entry name" value="Diverse_CBS-Domain"/>
</dbReference>
<dbReference type="EMBL" id="JACHFJ010000007">
    <property type="protein sequence ID" value="MBB5373556.1"/>
    <property type="molecule type" value="Genomic_DNA"/>
</dbReference>
<evidence type="ECO:0000256" key="1">
    <source>
        <dbReference type="ARBA" id="ARBA00023122"/>
    </source>
</evidence>